<accession>A0ABQ4L0E2</accession>
<name>A0ABQ4L0E2_SIMTE</name>
<sequence length="61" mass="7351">MNISMMTQREFYQLLLFTYTKVRKSEELALHDIIDEMIHHIESTCDDPSWLSGKIEQRNYT</sequence>
<keyword evidence="2" id="KW-1185">Reference proteome</keyword>
<protein>
    <recommendedName>
        <fullName evidence="3">Phage protein</fullName>
    </recommendedName>
</protein>
<evidence type="ECO:0008006" key="3">
    <source>
        <dbReference type="Google" id="ProtNLM"/>
    </source>
</evidence>
<dbReference type="Proteomes" id="UP000680670">
    <property type="component" value="Unassembled WGS sequence"/>
</dbReference>
<evidence type="ECO:0000313" key="2">
    <source>
        <dbReference type="Proteomes" id="UP000680670"/>
    </source>
</evidence>
<reference evidence="1 2" key="1">
    <citation type="submission" date="2021-03" db="EMBL/GenBank/DDBJ databases">
        <title>Antimicrobial resistance genes in bacteria isolated from Japanese honey, and their potential for conferring macrolide and lincosamide resistance in the American foulbrood pathogen Paenibacillus larvae.</title>
        <authorList>
            <person name="Okamoto M."/>
            <person name="Kumagai M."/>
            <person name="Kanamori H."/>
            <person name="Takamatsu D."/>
        </authorList>
    </citation>
    <scope>NUCLEOTIDE SEQUENCE [LARGE SCALE GENOMIC DNA]</scope>
    <source>
        <strain evidence="1 2">J6TS1</strain>
    </source>
</reference>
<dbReference type="InterPro" id="IPR058930">
    <property type="entry name" value="YwzD"/>
</dbReference>
<organism evidence="1 2">
    <name type="scientific">Siminovitchia terrae</name>
    <name type="common">Bacillus terrae</name>
    <dbReference type="NCBI Taxonomy" id="1914933"/>
    <lineage>
        <taxon>Bacteria</taxon>
        <taxon>Bacillati</taxon>
        <taxon>Bacillota</taxon>
        <taxon>Bacilli</taxon>
        <taxon>Bacillales</taxon>
        <taxon>Bacillaceae</taxon>
        <taxon>Siminovitchia</taxon>
    </lineage>
</organism>
<proteinExistence type="predicted"/>
<dbReference type="Pfam" id="PF26162">
    <property type="entry name" value="YwzD"/>
    <property type="match status" value="1"/>
</dbReference>
<dbReference type="EMBL" id="BORJ01000009">
    <property type="protein sequence ID" value="GIN97389.1"/>
    <property type="molecule type" value="Genomic_DNA"/>
</dbReference>
<gene>
    <name evidence="1" type="ORF">J6TS1_32590</name>
</gene>
<evidence type="ECO:0000313" key="1">
    <source>
        <dbReference type="EMBL" id="GIN97389.1"/>
    </source>
</evidence>
<comment type="caution">
    <text evidence="1">The sequence shown here is derived from an EMBL/GenBank/DDBJ whole genome shotgun (WGS) entry which is preliminary data.</text>
</comment>